<dbReference type="GeneID" id="24809168"/>
<dbReference type="PATRIC" id="fig|1434123.4.peg.903"/>
<evidence type="ECO:0000313" key="2">
    <source>
        <dbReference type="Proteomes" id="UP000033096"/>
    </source>
</evidence>
<protein>
    <submittedName>
        <fullName evidence="1">Uncharacterized protein</fullName>
    </submittedName>
</protein>
<name>A0A0E3LGS8_9EURY</name>
<reference evidence="1 2" key="1">
    <citation type="submission" date="2014-07" db="EMBL/GenBank/DDBJ databases">
        <title>Methanogenic archaea and the global carbon cycle.</title>
        <authorList>
            <person name="Henriksen J.R."/>
            <person name="Luke J."/>
            <person name="Reinhart S."/>
            <person name="Benedict M.N."/>
            <person name="Youngblut N.D."/>
            <person name="Metcalf M.E."/>
            <person name="Whitaker R.J."/>
            <person name="Metcalf W.W."/>
        </authorList>
    </citation>
    <scope>NUCLEOTIDE SEQUENCE [LARGE SCALE GENOMIC DNA]</scope>
    <source>
        <strain evidence="1 2">Z-761</strain>
    </source>
</reference>
<keyword evidence="2" id="KW-1185">Reference proteome</keyword>
<dbReference type="EMBL" id="CP009520">
    <property type="protein sequence ID" value="AKB43046.1"/>
    <property type="molecule type" value="Genomic_DNA"/>
</dbReference>
<accession>A0A0E3LGS8</accession>
<sequence length="410" mass="48597">MSRKRGDHLKRNEIKAGIIELIIGSNGAVSEPKIREILEKKYKIIDQKNIKNHLTDLKNSSCIVKIPAKSGFANYWDIKKIENLKNIRFKFPAIQLNKYEKSLDIVLKERALKETLFHVDSPRAYKFRDQLFLSISFFDMCINNDLETLYDRAYKIYRSNEGYDEYQIIKKRIIEVYTEKIKRISINPSIWLVTYSRYLDISLNPDVHKNSLNRFPKIELSEEEFRKILEETPLRWKEVPRGKLALKFVEELSQKISYELLPKMLKEMPKEFLEIPQEIFNKISEEILTKMSEEIFIEIIAENPKELYDKIFEIKFHQYSMRGLSSDIIFQHCVDRDFADGTESLGEEEFMNIIREKVALTKKECLLIDATDPVSDLDDPLHGLKDLDNFYVDFYNKCKEKMRVPKKLHL</sequence>
<dbReference type="AlphaFoldDB" id="A0A0E3LGS8"/>
<gene>
    <name evidence="1" type="ORF">MSVAZ_0777</name>
</gene>
<dbReference type="RefSeq" id="WP_048118421.1">
    <property type="nucleotide sequence ID" value="NZ_CP009520.1"/>
</dbReference>
<proteinExistence type="predicted"/>
<evidence type="ECO:0000313" key="1">
    <source>
        <dbReference type="EMBL" id="AKB43046.1"/>
    </source>
</evidence>
<dbReference type="KEGG" id="mvc:MSVAZ_0777"/>
<dbReference type="Proteomes" id="UP000033096">
    <property type="component" value="Chromosome"/>
</dbReference>
<dbReference type="HOGENOM" id="CLU_707150_0_0_2"/>
<organism evidence="1 2">
    <name type="scientific">Methanosarcina vacuolata Z-761</name>
    <dbReference type="NCBI Taxonomy" id="1434123"/>
    <lineage>
        <taxon>Archaea</taxon>
        <taxon>Methanobacteriati</taxon>
        <taxon>Methanobacteriota</taxon>
        <taxon>Stenosarchaea group</taxon>
        <taxon>Methanomicrobia</taxon>
        <taxon>Methanosarcinales</taxon>
        <taxon>Methanosarcinaceae</taxon>
        <taxon>Methanosarcina</taxon>
    </lineage>
</organism>